<evidence type="ECO:0000313" key="2">
    <source>
        <dbReference type="EMBL" id="MCL7037270.1"/>
    </source>
</evidence>
<evidence type="ECO:0008006" key="4">
    <source>
        <dbReference type="Google" id="ProtNLM"/>
    </source>
</evidence>
<gene>
    <name evidence="2" type="ORF">MKW94_002408</name>
</gene>
<dbReference type="Pfam" id="PF03692">
    <property type="entry name" value="CxxCxxCC"/>
    <property type="match status" value="1"/>
</dbReference>
<sequence>MASQITTSTGIITYFFFGRSILLFSLFVLRLSKIGPDGWCMHYEQTTRTCSIYSDRPYFCRVEPGVFDDLYGIDGKIFNKEAYTIKAIYGASSQELENFNRSVRN</sequence>
<dbReference type="PANTHER" id="PTHR36791:SF2">
    <property type="entry name" value="OS03G0363400 PROTEIN"/>
    <property type="match status" value="1"/>
</dbReference>
<dbReference type="InterPro" id="IPR005358">
    <property type="entry name" value="Puta_zinc/iron-chelating_dom"/>
</dbReference>
<protein>
    <recommendedName>
        <fullName evidence="4">YkgJ family cysteine cluster protein</fullName>
    </recommendedName>
</protein>
<name>A0AA41SLV3_PAPNU</name>
<dbReference type="EMBL" id="JAJJMA010177100">
    <property type="protein sequence ID" value="MCL7037270.1"/>
    <property type="molecule type" value="Genomic_DNA"/>
</dbReference>
<proteinExistence type="predicted"/>
<feature type="transmembrane region" description="Helical" evidence="1">
    <location>
        <begin position="12"/>
        <end position="31"/>
    </location>
</feature>
<evidence type="ECO:0000256" key="1">
    <source>
        <dbReference type="SAM" id="Phobius"/>
    </source>
</evidence>
<organism evidence="2 3">
    <name type="scientific">Papaver nudicaule</name>
    <name type="common">Iceland poppy</name>
    <dbReference type="NCBI Taxonomy" id="74823"/>
    <lineage>
        <taxon>Eukaryota</taxon>
        <taxon>Viridiplantae</taxon>
        <taxon>Streptophyta</taxon>
        <taxon>Embryophyta</taxon>
        <taxon>Tracheophyta</taxon>
        <taxon>Spermatophyta</taxon>
        <taxon>Magnoliopsida</taxon>
        <taxon>Ranunculales</taxon>
        <taxon>Papaveraceae</taxon>
        <taxon>Papaveroideae</taxon>
        <taxon>Papaver</taxon>
    </lineage>
</organism>
<dbReference type="Proteomes" id="UP001177140">
    <property type="component" value="Unassembled WGS sequence"/>
</dbReference>
<keyword evidence="3" id="KW-1185">Reference proteome</keyword>
<accession>A0AA41SLV3</accession>
<keyword evidence="1" id="KW-1133">Transmembrane helix</keyword>
<dbReference type="AlphaFoldDB" id="A0AA41SLV3"/>
<reference evidence="2" key="1">
    <citation type="submission" date="2022-03" db="EMBL/GenBank/DDBJ databases">
        <title>A functionally conserved STORR gene fusion in Papaver species that diverged 16.8 million years ago.</title>
        <authorList>
            <person name="Catania T."/>
        </authorList>
    </citation>
    <scope>NUCLEOTIDE SEQUENCE</scope>
    <source>
        <strain evidence="2">S-191538</strain>
    </source>
</reference>
<keyword evidence="1" id="KW-0812">Transmembrane</keyword>
<dbReference type="PANTHER" id="PTHR36791">
    <property type="entry name" value="OS03G0363400 PROTEIN"/>
    <property type="match status" value="1"/>
</dbReference>
<evidence type="ECO:0000313" key="3">
    <source>
        <dbReference type="Proteomes" id="UP001177140"/>
    </source>
</evidence>
<comment type="caution">
    <text evidence="2">The sequence shown here is derived from an EMBL/GenBank/DDBJ whole genome shotgun (WGS) entry which is preliminary data.</text>
</comment>
<keyword evidence="1" id="KW-0472">Membrane</keyword>